<reference evidence="1 2" key="1">
    <citation type="submission" date="2016-10" db="EMBL/GenBank/DDBJ databases">
        <authorList>
            <person name="Varghese N."/>
            <person name="Submissions S."/>
        </authorList>
    </citation>
    <scope>NUCLEOTIDE SEQUENCE [LARGE SCALE GENOMIC DNA]</scope>
    <source>
        <strain evidence="1 2">ATCC 19403</strain>
    </source>
</reference>
<dbReference type="Proteomes" id="UP000198970">
    <property type="component" value="Chromosome I"/>
</dbReference>
<protein>
    <submittedName>
        <fullName evidence="1">Uncharacterized protein</fullName>
    </submittedName>
</protein>
<sequence length="51" mass="5841">MKEKIVEGLQKAMVKVSLDSIGRSIPATMYEREIPKEVLKKYENDCKEVKG</sequence>
<organism evidence="1 2">
    <name type="scientific">Lacrimispora sphenoides JCM 1415</name>
    <dbReference type="NCBI Taxonomy" id="1297793"/>
    <lineage>
        <taxon>Bacteria</taxon>
        <taxon>Bacillati</taxon>
        <taxon>Bacillota</taxon>
        <taxon>Clostridia</taxon>
        <taxon>Lachnospirales</taxon>
        <taxon>Lachnospiraceae</taxon>
        <taxon>Lacrimispora</taxon>
    </lineage>
</organism>
<dbReference type="RefSeq" id="WP_025232988.1">
    <property type="nucleotide sequence ID" value="NZ_LT630003.1"/>
</dbReference>
<gene>
    <name evidence="1" type="ORF">SAMN02745906_1431</name>
</gene>
<name>A0ABY1C6A0_9FIRM</name>
<keyword evidence="2" id="KW-1185">Reference proteome</keyword>
<evidence type="ECO:0000313" key="1">
    <source>
        <dbReference type="EMBL" id="SET72681.1"/>
    </source>
</evidence>
<evidence type="ECO:0000313" key="2">
    <source>
        <dbReference type="Proteomes" id="UP000198970"/>
    </source>
</evidence>
<dbReference type="EMBL" id="LT630003">
    <property type="protein sequence ID" value="SET72681.1"/>
    <property type="molecule type" value="Genomic_DNA"/>
</dbReference>
<accession>A0ABY1C6A0</accession>
<proteinExistence type="predicted"/>